<dbReference type="GO" id="GO:0006869">
    <property type="term" value="P:lipid transport"/>
    <property type="evidence" value="ECO:0007669"/>
    <property type="project" value="UniProtKB-KW"/>
</dbReference>
<comment type="caution">
    <text evidence="9">The sequence shown here is derived from an EMBL/GenBank/DDBJ whole genome shotgun (WGS) entry which is preliminary data.</text>
</comment>
<evidence type="ECO:0000256" key="1">
    <source>
        <dbReference type="ARBA" id="ARBA00006545"/>
    </source>
</evidence>
<dbReference type="Pfam" id="PF25033">
    <property type="entry name" value="VPS13_M"/>
    <property type="match status" value="1"/>
</dbReference>
<dbReference type="OrthoDB" id="428159at2759"/>
<accession>G4TIK3</accession>
<keyword evidence="2" id="KW-0813">Transport</keyword>
<feature type="domain" description="VPS13-like middle region" evidence="6">
    <location>
        <begin position="985"/>
        <end position="1740"/>
    </location>
</feature>
<dbReference type="EMBL" id="CAFZ01000107">
    <property type="protein sequence ID" value="CCA71132.1"/>
    <property type="molecule type" value="Genomic_DNA"/>
</dbReference>
<proteinExistence type="inferred from homology"/>
<dbReference type="HOGENOM" id="CLU_000135_0_0_1"/>
<dbReference type="InterPro" id="IPR056748">
    <property type="entry name" value="VPS13-like_C"/>
</dbReference>
<evidence type="ECO:0000256" key="3">
    <source>
        <dbReference type="ARBA" id="ARBA00023055"/>
    </source>
</evidence>
<feature type="domain" description="Intermembrane lipid transfer protein VPS13-like C-terminal" evidence="8">
    <location>
        <begin position="2870"/>
        <end position="2972"/>
    </location>
</feature>
<dbReference type="PANTHER" id="PTHR16166">
    <property type="entry name" value="VACUOLAR PROTEIN SORTING-ASSOCIATED PROTEIN VPS13"/>
    <property type="match status" value="1"/>
</dbReference>
<dbReference type="GO" id="GO:0006623">
    <property type="term" value="P:protein targeting to vacuole"/>
    <property type="evidence" value="ECO:0007669"/>
    <property type="project" value="TreeGrafter"/>
</dbReference>
<feature type="domain" description="Vacuolar protein sorting-associated protein 13 VPS13 adaptor binding" evidence="7">
    <location>
        <begin position="1793"/>
        <end position="2348"/>
    </location>
</feature>
<protein>
    <submittedName>
        <fullName evidence="9">Related to vacuolar protein sorting-associated protein VPS13</fullName>
    </submittedName>
</protein>
<dbReference type="OMA" id="SGWRPIR"/>
<dbReference type="InterPro" id="IPR026847">
    <property type="entry name" value="VPS13"/>
</dbReference>
<keyword evidence="10" id="KW-1185">Reference proteome</keyword>
<sequence length="3001" mass="334263">MWWLDPGKELLQAIFNRVMAPYLENLDMNQVNYGIASDTLKNQGFIDNIIAKIINNFQVTVKNIHVRYEDHLSVPGHPFAAGITLSEFTIISVDGNWQKAFVPSTAGAIHKLAELRSFAVYFNTDSKSIKGLPLKESSEKFRSLISTSENPVNEHQFILKPVSGKGKITMNHKIDANTPKFDVELDFTEIGFLLDNHQYRDVISMVDMYHFFLRNQQYRKIRPTDEQMEAGKAKAMWKFAREAVLGQVHEKHRQWSWAYFAERRDDRKRYVTLYKQKLPGALKGPGLKELDDLEAKLSYEDLRFYRSVARAELRKDIRDRKLEEEKKRKEQEAQGKGGGWFGWVWGSSGSANNEEILGVQMNDQRRKELFDALEYDEKAATAAAFEPPKDSLKARLRAKLQKGSLTLRSGPEHTASEVTSVVFEDLRAKAIQRPTSLDAILSLGDLHVYDGTTTNSQYPEIVRIRRDDTPSSSLVKVDNVDEDDNEEALLWVKFEQAPLDDRADNGLTVKLRSMEVVYHKGYVESLYTYFKPPETQMESVAALLDVASETLEGFRNATRAGLEHALQSHKTIDVKMDLQAPIIIIPENISNKSSVHLIVDAGHLAIGSDLVPKKEVQQIYAKRNQQYTEEDYKQLEALMYDRFSVRLEAAQFVLGNGLDDCLAALKADDEHNLHLLEKTNMEFALHNSIVPTAVQLSKIKVSGTLPELAVNFSNIKYKLLMRIIDASIPKFGDAAEAQKPTRPPLAPGSKSQLPLLSNAFTGEKKQEYVVADNEDDHASTLTKEEFFDAEDGKRLDLHQKQFEFHFTVGKLHALLSKANTSGIEAPLAEVVLERFGLDFALAKFDMQVDVALGALSMNYLEVGKEASPFISSESSTTQQDLVKVKYLRVQAESPEFESIYEGINQSVDAAFSTVVLRAQPEPVIAVYDFIMSTFVPEKPTVVQSTTTAEQSLVALPREPSAPPTQGQTNVEKIRVNVKLQGVEVFLANSGSNIVRLDLVKAAVSLLLQGNTLKVAGRLEDISISDEITSSAKNAQFKKILLREGDHFADFSYETFDPADKENFNGINSAVSLRTAALKFHFVEQPLHEVYLFLLKLAKLKGLYDTATQAAAQSVSEITRMRFDVLVKSPIIVFPKNSATSDDALVMKLGEITARNAYEGNRQTIEASLQGIGLTSQAFIQGHLSILKMIDDVLVTTTVVQTQGIDHHATPNEPDTKINVNVSDIKLGLTQNQYCDLIALSQAVTRVLVAPSDLTEGPQPQSVPIAPSETRSKGALNADESQEVTAPADLEPEIALSPRQSVYPTLDLELKIMTIRLQLFDEKAVSEENLRSCGIARFALHDNGVRFRMFSNGAAEAEVILKSFTVSNTRPGPSKFRELIPAAKHDRNQFMVLFTMTGGKESSSTAIVTIESPKFLFTLDPLFALGNFFASAFVTQRESEEREADTTVVPTKTTTEKEVQAEKRESPFVFRVDLNDVSVTLLESDTDINSQAVQLSIKQLMMSQQGILALTVTRLGMSLTQMGRPEESVRFMDEIDVTFSMESKQAMALQRTNIDITAQPIVFRASQRDINLILAIVNRATQLASQPSAGAPKENARSTQKARSTAPKTKTPTIVMEKPQLILSTEKLHASFDGFRLVLIGEGHEQPMMHLKTKPFLVNVQDWTGPMRATTALSFDLTYWNLTNSHWEPLLEPWTLTVEAVKDVSTQGIRVQVSSPYMLHSNITMTFVELALAASANWSGDRMQVMSRGRGGTPPYRINNQTGSAVEIWSNTEAGQVSPTLLQDGQTIDWRFDDWRSLREHVSASGHNSIGIKFEGKEWDPIPSISVDKEGQFPVLLRPRVDGVLHRLLCDVVVQDNVKVVTLRSTYKIDNECMYPLEVILVDDHNKPAYAPQKIDAKQSYSLPIEAVVRNRIRIRPDAGFGFGWSSENFKWEDFTRRASHTVTCRSQDSGNAPFRLALWAERDTNGSKNYPRLTLKLYPPIELENLLPFDIRYRVHDKASNTSSSEFLRKGGIFPIHTVTLDHLVLLNIAIQDSSAWKPSNFMIINTDSEFSRDKKLILPDVNGRQLELGLNYLPHGKGNSFKVQIYSPYILVNKTGLPFEIKTVAKMSMHSKDVAGETNKDELKKTTPFMLSHSTGNEFVLRIGKSEWSEALDVEAPTAETDLVLPSGKSEGHLGVSWTPGSGKYAVTKVITLAPRYIVRNSTSAIIRYREYGGTEPVDLMPGSSSPVLWTRRDPDKLLLIAYPGLDAIWSEPINMENVGSVHLKLQPNDKRAPVQLIKADVEIAGATLFITLQRETKWPFRIENLSDQDFVLVQSDESGNTRDKAPKYDIAPKSVLDYAWDFPAAREKFLRLSVGQFSRIIQITEIGSLIPFKFLLSTRSSRTVALDIRADGPTQILTISNYNEAVSVYKRARAPTGRQETLMSQEAFEAIQEDTTPSLTVSLVLEGFGLSISNKSAIEVLYLSTKQFKLEYTTNESSQAINLSIGHIQIDNQLPEATFHVVLQPSPLPSRRIGPPLPTVQASVVLLNDASHGVMFVKYASILLQSLTIMLDEDFLMEILDLTKIKGAWESMSADILVNDPETIPEPENTAAPGQEVYFEGLLLQPLKFIISFVRAERTTQPTATSRNPIATVVHALTMALGNINGAPLEFSALILSDARMSQSMLVDRIFRHYRQGVIQQLYKILGSIDFIGNPVGLFTNVSSGVMDIFYEPYEGVIMHGGEGLGSGIAKGAASFLKKTTFGLADTVTRVTSSFGKGLSSATFDAEYQSRRRLAQRRNNPRHVFAGVAAGGSAMMDSLASAVQGVVVQPVEGFEREGGIGLAKGVAKGVAGLFVKPVVGVTDLFANTATGVRNTATMFDPPDRGRARIPRHVPFDGVLKVYSQREAIGQQWLREVDEGHFKHQVYVAHIESEPNRQICILTSTSIICAWTEKLRLCWDAPFSDVGTVSLDENGIRILDRKKHEIGFIIITDRNDREWFYGQISKVIAAYNAAKRLDSS</sequence>
<evidence type="ECO:0000259" key="7">
    <source>
        <dbReference type="Pfam" id="PF25036"/>
    </source>
</evidence>
<dbReference type="STRING" id="1109443.G4TIK3"/>
<evidence type="ECO:0000259" key="8">
    <source>
        <dbReference type="Pfam" id="PF25037"/>
    </source>
</evidence>
<dbReference type="GO" id="GO:0007005">
    <property type="term" value="P:mitochondrion organization"/>
    <property type="evidence" value="ECO:0007669"/>
    <property type="project" value="TreeGrafter"/>
</dbReference>
<dbReference type="InParanoid" id="G4TIK3"/>
<evidence type="ECO:0000259" key="6">
    <source>
        <dbReference type="Pfam" id="PF25033"/>
    </source>
</evidence>
<dbReference type="PANTHER" id="PTHR16166:SF93">
    <property type="entry name" value="INTERMEMBRANE LIPID TRANSFER PROTEIN VPS13"/>
    <property type="match status" value="1"/>
</dbReference>
<dbReference type="InterPro" id="IPR026854">
    <property type="entry name" value="VPS13_N"/>
</dbReference>
<dbReference type="InterPro" id="IPR009543">
    <property type="entry name" value="VPS13_VAB"/>
</dbReference>
<dbReference type="Proteomes" id="UP000007148">
    <property type="component" value="Unassembled WGS sequence"/>
</dbReference>
<feature type="domain" description="Chorein N-terminal" evidence="5">
    <location>
        <begin position="38"/>
        <end position="784"/>
    </location>
</feature>
<evidence type="ECO:0000256" key="2">
    <source>
        <dbReference type="ARBA" id="ARBA00022448"/>
    </source>
</evidence>
<dbReference type="Pfam" id="PF12624">
    <property type="entry name" value="VPS13_N"/>
    <property type="match status" value="1"/>
</dbReference>
<dbReference type="Pfam" id="PF25037">
    <property type="entry name" value="VPS13_C"/>
    <property type="match status" value="1"/>
</dbReference>
<reference evidence="9 10" key="1">
    <citation type="journal article" date="2011" name="PLoS Pathog.">
        <title>Endophytic Life Strategies Decoded by Genome and Transcriptome Analyses of the Mutualistic Root Symbiont Piriformospora indica.</title>
        <authorList>
            <person name="Zuccaro A."/>
            <person name="Lahrmann U."/>
            <person name="Guldener U."/>
            <person name="Langen G."/>
            <person name="Pfiffi S."/>
            <person name="Biedenkopf D."/>
            <person name="Wong P."/>
            <person name="Samans B."/>
            <person name="Grimm C."/>
            <person name="Basiewicz M."/>
            <person name="Murat C."/>
            <person name="Martin F."/>
            <person name="Kogel K.H."/>
        </authorList>
    </citation>
    <scope>NUCLEOTIDE SEQUENCE [LARGE SCALE GENOMIC DNA]</scope>
    <source>
        <strain evidence="9 10">DSM 11827</strain>
    </source>
</reference>
<dbReference type="FunCoup" id="G4TIK3">
    <property type="interactions" value="226"/>
</dbReference>
<comment type="similarity">
    <text evidence="1">Belongs to the VPS13 family.</text>
</comment>
<evidence type="ECO:0000259" key="5">
    <source>
        <dbReference type="Pfam" id="PF12624"/>
    </source>
</evidence>
<dbReference type="GO" id="GO:0045324">
    <property type="term" value="P:late endosome to vacuole transport"/>
    <property type="evidence" value="ECO:0007669"/>
    <property type="project" value="TreeGrafter"/>
</dbReference>
<feature type="region of interest" description="Disordered" evidence="4">
    <location>
        <begin position="1583"/>
        <end position="1609"/>
    </location>
</feature>
<dbReference type="GO" id="GO:0045053">
    <property type="term" value="P:protein retention in Golgi apparatus"/>
    <property type="evidence" value="ECO:0007669"/>
    <property type="project" value="TreeGrafter"/>
</dbReference>
<evidence type="ECO:0000313" key="10">
    <source>
        <dbReference type="Proteomes" id="UP000007148"/>
    </source>
</evidence>
<dbReference type="Pfam" id="PF25036">
    <property type="entry name" value="VPS13_VAB"/>
    <property type="match status" value="1"/>
</dbReference>
<feature type="region of interest" description="Disordered" evidence="4">
    <location>
        <begin position="1252"/>
        <end position="1290"/>
    </location>
</feature>
<dbReference type="eggNOG" id="KOG1809">
    <property type="taxonomic scope" value="Eukaryota"/>
</dbReference>
<keyword evidence="3" id="KW-0445">Lipid transport</keyword>
<organism evidence="9 10">
    <name type="scientific">Serendipita indica (strain DSM 11827)</name>
    <name type="common">Root endophyte fungus</name>
    <name type="synonym">Piriformospora indica</name>
    <dbReference type="NCBI Taxonomy" id="1109443"/>
    <lineage>
        <taxon>Eukaryota</taxon>
        <taxon>Fungi</taxon>
        <taxon>Dikarya</taxon>
        <taxon>Basidiomycota</taxon>
        <taxon>Agaricomycotina</taxon>
        <taxon>Agaricomycetes</taxon>
        <taxon>Sebacinales</taxon>
        <taxon>Serendipitaceae</taxon>
        <taxon>Serendipita</taxon>
    </lineage>
</organism>
<gene>
    <name evidence="9" type="ORF">PIIN_05067</name>
</gene>
<evidence type="ECO:0000313" key="9">
    <source>
        <dbReference type="EMBL" id="CCA71132.1"/>
    </source>
</evidence>
<dbReference type="InterPro" id="IPR056747">
    <property type="entry name" value="VPS13-like_M"/>
</dbReference>
<evidence type="ECO:0000256" key="4">
    <source>
        <dbReference type="SAM" id="MobiDB-lite"/>
    </source>
</evidence>
<name>G4TIK3_SERID</name>
<feature type="compositionally biased region" description="Polar residues" evidence="4">
    <location>
        <begin position="1596"/>
        <end position="1609"/>
    </location>
</feature>